<evidence type="ECO:0000256" key="2">
    <source>
        <dbReference type="ARBA" id="ARBA00022723"/>
    </source>
</evidence>
<dbReference type="GO" id="GO:0033754">
    <property type="term" value="F:indoleamine 2,3-dioxygenase activity"/>
    <property type="evidence" value="ECO:0007669"/>
    <property type="project" value="TreeGrafter"/>
</dbReference>
<dbReference type="PROSITE" id="PS00876">
    <property type="entry name" value="IDO_1"/>
    <property type="match status" value="1"/>
</dbReference>
<dbReference type="GO" id="GO:0005737">
    <property type="term" value="C:cytoplasm"/>
    <property type="evidence" value="ECO:0007669"/>
    <property type="project" value="TreeGrafter"/>
</dbReference>
<keyword evidence="4" id="KW-0349">Heme</keyword>
<feature type="region of interest" description="Disordered" evidence="5">
    <location>
        <begin position="35"/>
        <end position="69"/>
    </location>
</feature>
<evidence type="ECO:0000256" key="3">
    <source>
        <dbReference type="ARBA" id="ARBA00023004"/>
    </source>
</evidence>
<evidence type="ECO:0000313" key="6">
    <source>
        <dbReference type="EMBL" id="KAA0146971.1"/>
    </source>
</evidence>
<proteinExistence type="inferred from homology"/>
<feature type="binding site" description="proximal binding residue" evidence="4">
    <location>
        <position position="493"/>
    </location>
    <ligand>
        <name>heme b</name>
        <dbReference type="ChEBI" id="CHEBI:60344"/>
    </ligand>
    <ligandPart>
        <name>Fe</name>
        <dbReference type="ChEBI" id="CHEBI:18248"/>
    </ligandPart>
</feature>
<keyword evidence="7" id="KW-1185">Reference proteome</keyword>
<dbReference type="GO" id="GO:0034354">
    <property type="term" value="P:'de novo' NAD+ biosynthetic process from L-tryptophan"/>
    <property type="evidence" value="ECO:0007669"/>
    <property type="project" value="TreeGrafter"/>
</dbReference>
<dbReference type="Proteomes" id="UP000323011">
    <property type="component" value="Unassembled WGS sequence"/>
</dbReference>
<comment type="caution">
    <text evidence="6">The sequence shown here is derived from an EMBL/GenBank/DDBJ whole genome shotgun (WGS) entry which is preliminary data.</text>
</comment>
<dbReference type="EMBL" id="VLTN01000074">
    <property type="protein sequence ID" value="KAA0146971.1"/>
    <property type="molecule type" value="Genomic_DNA"/>
</dbReference>
<dbReference type="GO" id="GO:0020037">
    <property type="term" value="F:heme binding"/>
    <property type="evidence" value="ECO:0007669"/>
    <property type="project" value="InterPro"/>
</dbReference>
<dbReference type="InterPro" id="IPR037217">
    <property type="entry name" value="Trp/Indoleamine_2_3_dOase-like"/>
</dbReference>
<feature type="region of interest" description="Disordered" evidence="5">
    <location>
        <begin position="545"/>
        <end position="582"/>
    </location>
</feature>
<feature type="compositionally biased region" description="Low complexity" evidence="5">
    <location>
        <begin position="545"/>
        <end position="558"/>
    </location>
</feature>
<keyword evidence="3 4" id="KW-0408">Iron</keyword>
<dbReference type="PANTHER" id="PTHR28657">
    <property type="entry name" value="INDOLEAMINE 2,3-DIOXYGENASE"/>
    <property type="match status" value="1"/>
</dbReference>
<keyword evidence="2 4" id="KW-0479">Metal-binding</keyword>
<sequence>MPWTQRDALVAAAACAAVAAGVALWWRSRGAVATKPSSGAAEASRRRRKAPPLPDWVSAPGGPDPPALPEDVTATLKAKYGIDARRGFLPPEDPLVRSAIPAMAPLEDAIAALTDMLHHSDPADTRLAIDQASEAAAEAGVEEALRDPSIGQPEARRALHVAAHLANAFVWCGGADDVATRLPNGLARALIAAGEAVGTHPALSHCSSVLVNWRRSAAIPDAAAAQTATHTAQPAAPDAAAAADGGASGAAVSAASDCPDEEPLRAKDLTMLNGFLNTPDEAWFFLITVELEWAGRCLPGQLLAILRNASALANALSAKGVATSAASRGAAADDGGSAVTPTELVRDSALRLRAVARALYQMTTTLGRMNEGCSPDAFYTSVRPFLAGSSANPALPGGLIYGDADGLDASGKPVTRQYFGGSAAQSSLVQSVDAALGIAHSGSGLSDAVSLALAAASSSKSSGADAVDEAAAKELSEAFAAAVSALDGFRAGHMGIVSEYILEPQSRLRKAAAEAEAATVAAPAAPAAAGGGGAAAASSADAVAASPGAAPPAEAGTTTISTPARAKRAGAGSSLSNTSGGKGTGGTDIVTFLMPLREATRAVLDVIRW</sequence>
<dbReference type="GO" id="GO:0004833">
    <property type="term" value="F:L-tryptophan 2,3-dioxygenase activity"/>
    <property type="evidence" value="ECO:0007669"/>
    <property type="project" value="TreeGrafter"/>
</dbReference>
<dbReference type="OMA" id="SFMSRMQ"/>
<reference evidence="6 7" key="1">
    <citation type="submission" date="2019-07" db="EMBL/GenBank/DDBJ databases">
        <title>Genomes of Cafeteria roenbergensis.</title>
        <authorList>
            <person name="Fischer M.G."/>
            <person name="Hackl T."/>
            <person name="Roman M."/>
        </authorList>
    </citation>
    <scope>NUCLEOTIDE SEQUENCE [LARGE SCALE GENOMIC DNA]</scope>
    <source>
        <strain evidence="6 7">BVI</strain>
    </source>
</reference>
<organism evidence="6 7">
    <name type="scientific">Cafeteria roenbergensis</name>
    <name type="common">Marine flagellate</name>
    <dbReference type="NCBI Taxonomy" id="33653"/>
    <lineage>
        <taxon>Eukaryota</taxon>
        <taxon>Sar</taxon>
        <taxon>Stramenopiles</taxon>
        <taxon>Bigyra</taxon>
        <taxon>Opalozoa</taxon>
        <taxon>Bicosoecida</taxon>
        <taxon>Cafeteriaceae</taxon>
        <taxon>Cafeteria</taxon>
    </lineage>
</organism>
<protein>
    <submittedName>
        <fullName evidence="6">Uncharacterized protein</fullName>
    </submittedName>
</protein>
<name>A0A5A8C515_CAFRO</name>
<dbReference type="InterPro" id="IPR000898">
    <property type="entry name" value="Indolamine_dOase"/>
</dbReference>
<evidence type="ECO:0000256" key="1">
    <source>
        <dbReference type="ARBA" id="ARBA00007119"/>
    </source>
</evidence>
<dbReference type="PANTHER" id="PTHR28657:SF5">
    <property type="entry name" value="INDOLEAMINE 2,3-DIOXYGENASE"/>
    <property type="match status" value="1"/>
</dbReference>
<dbReference type="GO" id="GO:0019441">
    <property type="term" value="P:L-tryptophan catabolic process to kynurenine"/>
    <property type="evidence" value="ECO:0007669"/>
    <property type="project" value="InterPro"/>
</dbReference>
<accession>A0A5A8C515</accession>
<comment type="similarity">
    <text evidence="1">Belongs to the indoleamine 2,3-dioxygenase family.</text>
</comment>
<dbReference type="Pfam" id="PF01231">
    <property type="entry name" value="IDO"/>
    <property type="match status" value="2"/>
</dbReference>
<evidence type="ECO:0000256" key="4">
    <source>
        <dbReference type="PIRSR" id="PIRSR600898-1"/>
    </source>
</evidence>
<dbReference type="GO" id="GO:0046872">
    <property type="term" value="F:metal ion binding"/>
    <property type="evidence" value="ECO:0007669"/>
    <property type="project" value="UniProtKB-KW"/>
</dbReference>
<dbReference type="SUPFAM" id="SSF140959">
    <property type="entry name" value="Indolic compounds 2,3-dioxygenase-like"/>
    <property type="match status" value="1"/>
</dbReference>
<evidence type="ECO:0000313" key="7">
    <source>
        <dbReference type="Proteomes" id="UP000323011"/>
    </source>
</evidence>
<dbReference type="AlphaFoldDB" id="A0A5A8C515"/>
<gene>
    <name evidence="6" type="ORF">FNF29_07708</name>
</gene>
<evidence type="ECO:0000256" key="5">
    <source>
        <dbReference type="SAM" id="MobiDB-lite"/>
    </source>
</evidence>
<dbReference type="Gene3D" id="1.20.58.480">
    <property type="match status" value="1"/>
</dbReference>